<dbReference type="SMART" id="SM00355">
    <property type="entry name" value="ZnF_C2H2"/>
    <property type="match status" value="6"/>
</dbReference>
<reference evidence="7 8" key="1">
    <citation type="submission" date="2018-06" db="EMBL/GenBank/DDBJ databases">
        <title>Fusarium incarnatum-equiseti species complex species 28.</title>
        <authorList>
            <person name="Gardiner D.M."/>
        </authorList>
    </citation>
    <scope>NUCLEOTIDE SEQUENCE [LARGE SCALE GENOMIC DNA]</scope>
    <source>
        <strain evidence="7 8">FIESC_28</strain>
    </source>
</reference>
<proteinExistence type="predicted"/>
<organism evidence="7 8">
    <name type="scientific">Fusarium coffeatum</name>
    <dbReference type="NCBI Taxonomy" id="231269"/>
    <lineage>
        <taxon>Eukaryota</taxon>
        <taxon>Fungi</taxon>
        <taxon>Dikarya</taxon>
        <taxon>Ascomycota</taxon>
        <taxon>Pezizomycotina</taxon>
        <taxon>Sordariomycetes</taxon>
        <taxon>Hypocreomycetidae</taxon>
        <taxon>Hypocreales</taxon>
        <taxon>Nectriaceae</taxon>
        <taxon>Fusarium</taxon>
        <taxon>Fusarium incarnatum-equiseti species complex</taxon>
    </lineage>
</organism>
<dbReference type="Proteomes" id="UP000253153">
    <property type="component" value="Unassembled WGS sequence"/>
</dbReference>
<dbReference type="PANTHER" id="PTHR24379">
    <property type="entry name" value="KRAB AND ZINC FINGER DOMAIN-CONTAINING"/>
    <property type="match status" value="1"/>
</dbReference>
<keyword evidence="8" id="KW-1185">Reference proteome</keyword>
<dbReference type="InterPro" id="IPR036236">
    <property type="entry name" value="Znf_C2H2_sf"/>
</dbReference>
<dbReference type="EMBL" id="QKXC01000058">
    <property type="protein sequence ID" value="RBR24387.1"/>
    <property type="molecule type" value="Genomic_DNA"/>
</dbReference>
<evidence type="ECO:0000256" key="5">
    <source>
        <dbReference type="PROSITE-ProRule" id="PRU00042"/>
    </source>
</evidence>
<dbReference type="RefSeq" id="XP_031018978.1">
    <property type="nucleotide sequence ID" value="XM_031157026.1"/>
</dbReference>
<feature type="domain" description="C2H2-type" evidence="6">
    <location>
        <begin position="103"/>
        <end position="130"/>
    </location>
</feature>
<sequence length="187" mass="21843">MDSCSTCDRYFVNPQALKQHALSKHPETYCFRCERNFRHVQAKEQHIKASRNHWVCAFCYELDFITQKELKVHYKEEHNPCTECDTVFRYSDDLYEHELEEHNKCMHCGRTFGSESNLRNHLKTHKSKDIDCPGCEKMFISNSAMVLHLETGYCPSGADQDTVRDVAQDLSNLRQACSTDERLVTAR</sequence>
<dbReference type="PROSITE" id="PS50157">
    <property type="entry name" value="ZINC_FINGER_C2H2_2"/>
    <property type="match status" value="1"/>
</dbReference>
<evidence type="ECO:0000256" key="4">
    <source>
        <dbReference type="ARBA" id="ARBA00022833"/>
    </source>
</evidence>
<dbReference type="PANTHER" id="PTHR24379:SF121">
    <property type="entry name" value="C2H2-TYPE DOMAIN-CONTAINING PROTEIN"/>
    <property type="match status" value="1"/>
</dbReference>
<dbReference type="PROSITE" id="PS00028">
    <property type="entry name" value="ZINC_FINGER_C2H2_1"/>
    <property type="match status" value="2"/>
</dbReference>
<evidence type="ECO:0000256" key="2">
    <source>
        <dbReference type="ARBA" id="ARBA00022737"/>
    </source>
</evidence>
<dbReference type="InterPro" id="IPR013087">
    <property type="entry name" value="Znf_C2H2_type"/>
</dbReference>
<name>A0A366S4X3_9HYPO</name>
<dbReference type="Gene3D" id="3.30.160.60">
    <property type="entry name" value="Classic Zinc Finger"/>
    <property type="match status" value="1"/>
</dbReference>
<dbReference type="GO" id="GO:0008270">
    <property type="term" value="F:zinc ion binding"/>
    <property type="evidence" value="ECO:0007669"/>
    <property type="project" value="UniProtKB-KW"/>
</dbReference>
<evidence type="ECO:0000259" key="6">
    <source>
        <dbReference type="PROSITE" id="PS50157"/>
    </source>
</evidence>
<dbReference type="GeneID" id="41992322"/>
<comment type="caution">
    <text evidence="7">The sequence shown here is derived from an EMBL/GenBank/DDBJ whole genome shotgun (WGS) entry which is preliminary data.</text>
</comment>
<keyword evidence="1" id="KW-0479">Metal-binding</keyword>
<gene>
    <name evidence="7" type="ORF">FIESC28_02877</name>
</gene>
<evidence type="ECO:0000256" key="3">
    <source>
        <dbReference type="ARBA" id="ARBA00022771"/>
    </source>
</evidence>
<accession>A0A366S4X3</accession>
<keyword evidence="4" id="KW-0862">Zinc</keyword>
<evidence type="ECO:0000313" key="8">
    <source>
        <dbReference type="Proteomes" id="UP000253153"/>
    </source>
</evidence>
<protein>
    <recommendedName>
        <fullName evidence="6">C2H2-type domain-containing protein</fullName>
    </recommendedName>
</protein>
<dbReference type="SUPFAM" id="SSF57667">
    <property type="entry name" value="beta-beta-alpha zinc fingers"/>
    <property type="match status" value="2"/>
</dbReference>
<evidence type="ECO:0000313" key="7">
    <source>
        <dbReference type="EMBL" id="RBR24387.1"/>
    </source>
</evidence>
<keyword evidence="2" id="KW-0677">Repeat</keyword>
<dbReference type="OrthoDB" id="6105938at2759"/>
<evidence type="ECO:0000256" key="1">
    <source>
        <dbReference type="ARBA" id="ARBA00022723"/>
    </source>
</evidence>
<keyword evidence="3 5" id="KW-0863">Zinc-finger</keyword>
<dbReference type="Pfam" id="PF12874">
    <property type="entry name" value="zf-met"/>
    <property type="match status" value="1"/>
</dbReference>
<dbReference type="AlphaFoldDB" id="A0A366S4X3"/>
<dbReference type="Pfam" id="PF00096">
    <property type="entry name" value="zf-C2H2"/>
    <property type="match status" value="2"/>
</dbReference>